<evidence type="ECO:0000313" key="2">
    <source>
        <dbReference type="Proteomes" id="UP000290204"/>
    </source>
</evidence>
<dbReference type="Proteomes" id="UP000290204">
    <property type="component" value="Unassembled WGS sequence"/>
</dbReference>
<dbReference type="EMBL" id="SDHW01000006">
    <property type="protein sequence ID" value="RXK58564.1"/>
    <property type="molecule type" value="Genomic_DNA"/>
</dbReference>
<name>A0A4Q1CF80_9BACT</name>
<dbReference type="RefSeq" id="WP_129132367.1">
    <property type="nucleotide sequence ID" value="NZ_SDHW01000006.1"/>
</dbReference>
<reference evidence="1 2" key="1">
    <citation type="submission" date="2019-01" db="EMBL/GenBank/DDBJ databases">
        <title>Lacibacter sp. strain TTM-7.</title>
        <authorList>
            <person name="Chen W.-M."/>
        </authorList>
    </citation>
    <scope>NUCLEOTIDE SEQUENCE [LARGE SCALE GENOMIC DNA]</scope>
    <source>
        <strain evidence="1 2">TTM-7</strain>
    </source>
</reference>
<proteinExistence type="predicted"/>
<gene>
    <name evidence="1" type="ORF">ESA94_18200</name>
</gene>
<comment type="caution">
    <text evidence="1">The sequence shown here is derived from an EMBL/GenBank/DDBJ whole genome shotgun (WGS) entry which is preliminary data.</text>
</comment>
<organism evidence="1 2">
    <name type="scientific">Lacibacter luteus</name>
    <dbReference type="NCBI Taxonomy" id="2508719"/>
    <lineage>
        <taxon>Bacteria</taxon>
        <taxon>Pseudomonadati</taxon>
        <taxon>Bacteroidota</taxon>
        <taxon>Chitinophagia</taxon>
        <taxon>Chitinophagales</taxon>
        <taxon>Chitinophagaceae</taxon>
        <taxon>Lacibacter</taxon>
    </lineage>
</organism>
<accession>A0A4Q1CF80</accession>
<sequence length="193" mass="22637">MKSLNNFSDNESDQWEVMQEFKILFKDELLTVQLVCIYHPAPELYFFVSDPPHKRTLMKRKLLPPDKIIWLSNWNMEDAAELTDIIAEQTGIVLPLNETNNPFEYNGDITVDYYCAIINDIKVIKAKAPYGNNIYYKIFLDGTISELVRIKTIQGLSEDSWIPGDNTFLQFEELNILKSLVETFEQYNQWRQL</sequence>
<keyword evidence="2" id="KW-1185">Reference proteome</keyword>
<dbReference type="AlphaFoldDB" id="A0A4Q1CF80"/>
<protein>
    <submittedName>
        <fullName evidence="1">Uncharacterized protein</fullName>
    </submittedName>
</protein>
<evidence type="ECO:0000313" key="1">
    <source>
        <dbReference type="EMBL" id="RXK58564.1"/>
    </source>
</evidence>